<gene>
    <name evidence="2" type="ORF">CWI36_0354p0030</name>
</gene>
<keyword evidence="1" id="KW-0472">Membrane</keyword>
<evidence type="ECO:0000256" key="1">
    <source>
        <dbReference type="SAM" id="Phobius"/>
    </source>
</evidence>
<feature type="transmembrane region" description="Helical" evidence="1">
    <location>
        <begin position="12"/>
        <end position="34"/>
    </location>
</feature>
<keyword evidence="1" id="KW-1133">Transmembrane helix</keyword>
<organism evidence="2 3">
    <name type="scientific">Hamiltosporidium magnivora</name>
    <dbReference type="NCBI Taxonomy" id="148818"/>
    <lineage>
        <taxon>Eukaryota</taxon>
        <taxon>Fungi</taxon>
        <taxon>Fungi incertae sedis</taxon>
        <taxon>Microsporidia</taxon>
        <taxon>Dubosqiidae</taxon>
        <taxon>Hamiltosporidium</taxon>
    </lineage>
</organism>
<name>A0A4Q9LFW7_9MICR</name>
<reference evidence="2 3" key="1">
    <citation type="submission" date="2017-12" db="EMBL/GenBank/DDBJ databases">
        <authorList>
            <person name="Pombert J.-F."/>
            <person name="Haag K.L."/>
            <person name="Ebert D."/>
        </authorList>
    </citation>
    <scope>NUCLEOTIDE SEQUENCE [LARGE SCALE GENOMIC DNA]</scope>
    <source>
        <strain evidence="2">BE-OM-2</strain>
    </source>
</reference>
<protein>
    <submittedName>
        <fullName evidence="2">Uncharacterized protein</fullName>
    </submittedName>
</protein>
<dbReference type="Proteomes" id="UP000291404">
    <property type="component" value="Unassembled WGS sequence"/>
</dbReference>
<keyword evidence="1" id="KW-0812">Transmembrane</keyword>
<evidence type="ECO:0000313" key="2">
    <source>
        <dbReference type="EMBL" id="TBU06943.1"/>
    </source>
</evidence>
<proteinExistence type="predicted"/>
<evidence type="ECO:0000313" key="3">
    <source>
        <dbReference type="Proteomes" id="UP000291404"/>
    </source>
</evidence>
<dbReference type="VEuPathDB" id="MicrosporidiaDB:CWI39_1904p0010"/>
<dbReference type="EMBL" id="PITI01000354">
    <property type="protein sequence ID" value="TBU06943.1"/>
    <property type="molecule type" value="Genomic_DNA"/>
</dbReference>
<dbReference type="VEuPathDB" id="MicrosporidiaDB:CWI36_0354p0030"/>
<keyword evidence="3" id="KW-1185">Reference proteome</keyword>
<dbReference type="VEuPathDB" id="MicrosporidiaDB:CWI39_1539p0010"/>
<sequence length="435" mass="52404">MHARFYFDNKNILLFFIFIVFSLSTRILSCYYSIDEYRESFVKKSLDIYNMKTKSLQLLPKAVDFVYLGCNENQIEVSAAGISNYIQSKPSNNYQININIPNSGFDTNIESIKLKLFNLERIRNNIWSMSYISLKNGYPERYQQKRLIFLYKNTLQLFLSKIFQIYKSIRTITHIFNDVSNFFVSIEDTNDGITKKIPKRYLSEYIDSFRDPNEGIWIKIFSESEILDNNVSKNKMIQIFKNFYSKWFRIPHLNYTLYILDSCDFELDESQYTKKVLKKTILNQYFICRFSTLSNNTDQTEEFFLSQNFKFEHCTSTTEFEYLYSTKNTEDEDYKFKLSLKCAYLTFEFNFNWYSTRHPITRYWPESLLYIYVIAGTNFDILEISRHRNRKYFVIKRANTIVSSLFCDFVKDLKYVERNFIPDQLFDHLVFKRRI</sequence>
<dbReference type="AlphaFoldDB" id="A0A4Q9LFW7"/>
<accession>A0A4Q9LFW7</accession>
<comment type="caution">
    <text evidence="2">The sequence shown here is derived from an EMBL/GenBank/DDBJ whole genome shotgun (WGS) entry which is preliminary data.</text>
</comment>